<reference evidence="1" key="1">
    <citation type="journal article" date="2014" name="Gene">
        <title>Genome-guided analysis of transformation efficiency and carbon dioxide assimilation by Moorella thermoacetica Y72.</title>
        <authorList>
            <person name="Tsukahara K."/>
            <person name="Kita A."/>
            <person name="Nakashimada Y."/>
            <person name="Hoshino T."/>
            <person name="Murakami K."/>
        </authorList>
    </citation>
    <scope>NUCLEOTIDE SEQUENCE [LARGE SCALE GENOMIC DNA]</scope>
    <source>
        <strain evidence="1">Y72</strain>
    </source>
</reference>
<dbReference type="GO" id="GO:0004386">
    <property type="term" value="F:helicase activity"/>
    <property type="evidence" value="ECO:0007669"/>
    <property type="project" value="UniProtKB-KW"/>
</dbReference>
<keyword evidence="1" id="KW-0067">ATP-binding</keyword>
<sequence>MLWLMRIPVCDRCKAKNVEGIICRHCDTAYCYDCLDANPPDMKICPTCGQFLCNECYEGMIACDQVPPGK</sequence>
<evidence type="ECO:0000313" key="1">
    <source>
        <dbReference type="EMBL" id="GAF26951.1"/>
    </source>
</evidence>
<gene>
    <name evidence="1" type="ORF">MTY_2291</name>
</gene>
<organism evidence="1">
    <name type="scientific">Moorella thermoacetica Y72</name>
    <dbReference type="NCBI Taxonomy" id="1325331"/>
    <lineage>
        <taxon>Bacteria</taxon>
        <taxon>Bacillati</taxon>
        <taxon>Bacillota</taxon>
        <taxon>Clostridia</taxon>
        <taxon>Neomoorellales</taxon>
        <taxon>Neomoorellaceae</taxon>
        <taxon>Neomoorella</taxon>
    </lineage>
</organism>
<dbReference type="AlphaFoldDB" id="A0A0S6UCV6"/>
<dbReference type="Proteomes" id="UP000063718">
    <property type="component" value="Unassembled WGS sequence"/>
</dbReference>
<accession>A0A0S6UCV6</accession>
<keyword evidence="1" id="KW-0547">Nucleotide-binding</keyword>
<keyword evidence="1" id="KW-0378">Hydrolase</keyword>
<proteinExistence type="predicted"/>
<name>A0A0S6UCV6_NEOTH</name>
<keyword evidence="1" id="KW-0347">Helicase</keyword>
<protein>
    <submittedName>
        <fullName evidence="1">Superfamily II DNA/RNA helicases, SNF2 family</fullName>
    </submittedName>
</protein>
<dbReference type="EMBL" id="DF238840">
    <property type="protein sequence ID" value="GAF26951.1"/>
    <property type="molecule type" value="Genomic_DNA"/>
</dbReference>